<dbReference type="GeneID" id="54783483"/>
<feature type="transmembrane region" description="Helical" evidence="1">
    <location>
        <begin position="56"/>
        <end position="78"/>
    </location>
</feature>
<keyword evidence="1" id="KW-0472">Membrane</keyword>
<keyword evidence="1" id="KW-0812">Transmembrane</keyword>
<evidence type="ECO:0000313" key="2">
    <source>
        <dbReference type="EMBL" id="KAA8897979.1"/>
    </source>
</evidence>
<dbReference type="Proteomes" id="UP000449547">
    <property type="component" value="Unassembled WGS sequence"/>
</dbReference>
<feature type="transmembrane region" description="Helical" evidence="1">
    <location>
        <begin position="12"/>
        <end position="36"/>
    </location>
</feature>
<keyword evidence="3" id="KW-1185">Reference proteome</keyword>
<proteinExistence type="predicted"/>
<protein>
    <submittedName>
        <fullName evidence="2">Uncharacterized protein</fullName>
    </submittedName>
</protein>
<reference evidence="2 3" key="1">
    <citation type="submission" date="2019-07" db="EMBL/GenBank/DDBJ databases">
        <title>Genome assembly of two rare yeast pathogens: Diutina rugosa and Trichomonascus ciferrii.</title>
        <authorList>
            <person name="Mixao V."/>
            <person name="Saus E."/>
            <person name="Hansen A."/>
            <person name="Lass-Flor C."/>
            <person name="Gabaldon T."/>
        </authorList>
    </citation>
    <scope>NUCLEOTIDE SEQUENCE [LARGE SCALE GENOMIC DNA]</scope>
    <source>
        <strain evidence="2 3">CBS 613</strain>
    </source>
</reference>
<accession>A0A642UFB0</accession>
<keyword evidence="1" id="KW-1133">Transmembrane helix</keyword>
<dbReference type="EMBL" id="SWFT01000149">
    <property type="protein sequence ID" value="KAA8897979.1"/>
    <property type="molecule type" value="Genomic_DNA"/>
</dbReference>
<evidence type="ECO:0000256" key="1">
    <source>
        <dbReference type="SAM" id="Phobius"/>
    </source>
</evidence>
<comment type="caution">
    <text evidence="2">The sequence shown here is derived from an EMBL/GenBank/DDBJ whole genome shotgun (WGS) entry which is preliminary data.</text>
</comment>
<dbReference type="VEuPathDB" id="FungiDB:DIURU_004832"/>
<dbReference type="AlphaFoldDB" id="A0A642UFB0"/>
<sequence length="90" mass="10310">MSQPTKAVEDVSAYTEIGFSACCFVGLMLVLLHYVYIMRQIIANPAIERTEVYFLFGWLVITVLLVLIILAKVVYPFLYRDTTSKTKKNQ</sequence>
<gene>
    <name evidence="2" type="ORF">DIURU_004832</name>
</gene>
<dbReference type="RefSeq" id="XP_034010236.1">
    <property type="nucleotide sequence ID" value="XM_034157749.1"/>
</dbReference>
<name>A0A642UFB0_DIURU</name>
<organism evidence="2 3">
    <name type="scientific">Diutina rugosa</name>
    <name type="common">Yeast</name>
    <name type="synonym">Candida rugosa</name>
    <dbReference type="NCBI Taxonomy" id="5481"/>
    <lineage>
        <taxon>Eukaryota</taxon>
        <taxon>Fungi</taxon>
        <taxon>Dikarya</taxon>
        <taxon>Ascomycota</taxon>
        <taxon>Saccharomycotina</taxon>
        <taxon>Pichiomycetes</taxon>
        <taxon>Debaryomycetaceae</taxon>
        <taxon>Diutina</taxon>
    </lineage>
</organism>
<evidence type="ECO:0000313" key="3">
    <source>
        <dbReference type="Proteomes" id="UP000449547"/>
    </source>
</evidence>